<reference evidence="2 3" key="1">
    <citation type="submission" date="2020-06" db="EMBL/GenBank/DDBJ databases">
        <title>Draft genome of Uliginosibacterium sp. IMCC34675.</title>
        <authorList>
            <person name="Song J."/>
        </authorList>
    </citation>
    <scope>NUCLEOTIDE SEQUENCE [LARGE SCALE GENOMIC DNA]</scope>
    <source>
        <strain evidence="2 3">IMCC34675</strain>
    </source>
</reference>
<evidence type="ECO:0000313" key="2">
    <source>
        <dbReference type="EMBL" id="NSL56799.1"/>
    </source>
</evidence>
<feature type="transmembrane region" description="Helical" evidence="1">
    <location>
        <begin position="171"/>
        <end position="193"/>
    </location>
</feature>
<keyword evidence="1" id="KW-1133">Transmembrane helix</keyword>
<protein>
    <recommendedName>
        <fullName evidence="4">Transmembrane protein</fullName>
    </recommendedName>
</protein>
<dbReference type="EMBL" id="JABCSC020000005">
    <property type="protein sequence ID" value="NSL56799.1"/>
    <property type="molecule type" value="Genomic_DNA"/>
</dbReference>
<dbReference type="Proteomes" id="UP000778523">
    <property type="component" value="Unassembled WGS sequence"/>
</dbReference>
<evidence type="ECO:0000313" key="3">
    <source>
        <dbReference type="Proteomes" id="UP000778523"/>
    </source>
</evidence>
<gene>
    <name evidence="2" type="ORF">HJ583_017340</name>
</gene>
<organism evidence="2 3">
    <name type="scientific">Uliginosibacterium aquaticum</name>
    <dbReference type="NCBI Taxonomy" id="2731212"/>
    <lineage>
        <taxon>Bacteria</taxon>
        <taxon>Pseudomonadati</taxon>
        <taxon>Pseudomonadota</taxon>
        <taxon>Betaproteobacteria</taxon>
        <taxon>Rhodocyclales</taxon>
        <taxon>Zoogloeaceae</taxon>
        <taxon>Uliginosibacterium</taxon>
    </lineage>
</organism>
<feature type="transmembrane region" description="Helical" evidence="1">
    <location>
        <begin position="89"/>
        <end position="113"/>
    </location>
</feature>
<keyword evidence="1" id="KW-0812">Transmembrane</keyword>
<name>A0ABX2IQ25_9RHOO</name>
<comment type="caution">
    <text evidence="2">The sequence shown here is derived from an EMBL/GenBank/DDBJ whole genome shotgun (WGS) entry which is preliminary data.</text>
</comment>
<dbReference type="RefSeq" id="WP_170023090.1">
    <property type="nucleotide sequence ID" value="NZ_JABCSC020000005.1"/>
</dbReference>
<sequence>MKVRLHTFLELLLNLLAPWLAYSAAEPHYGEFGALIASSLPPLAWSVFELLRYRRVDALSFFILGGIALSLLAMALGGDARLLLVRESLISGLFGIAFLVSLLFQRPLVYYLACAMAKRGDEQHGAGRFHAWWQLAGSRKLICEISFVWGTGLALEAALRIWLAWHWEPQRFLAIAPPLGYAIAGLMGAWTFWRVRRHLSGPPEATKTSATAE</sequence>
<dbReference type="NCBIfam" id="NF041646">
    <property type="entry name" value="VC0807_fam"/>
    <property type="match status" value="1"/>
</dbReference>
<feature type="transmembrane region" description="Helical" evidence="1">
    <location>
        <begin position="141"/>
        <end position="165"/>
    </location>
</feature>
<keyword evidence="3" id="KW-1185">Reference proteome</keyword>
<accession>A0ABX2IQ25</accession>
<keyword evidence="1" id="KW-0472">Membrane</keyword>
<feature type="transmembrane region" description="Helical" evidence="1">
    <location>
        <begin position="58"/>
        <end position="77"/>
    </location>
</feature>
<evidence type="ECO:0000256" key="1">
    <source>
        <dbReference type="SAM" id="Phobius"/>
    </source>
</evidence>
<evidence type="ECO:0008006" key="4">
    <source>
        <dbReference type="Google" id="ProtNLM"/>
    </source>
</evidence>
<proteinExistence type="predicted"/>
<feature type="transmembrane region" description="Helical" evidence="1">
    <location>
        <begin position="33"/>
        <end position="51"/>
    </location>
</feature>